<organism evidence="3 4">
    <name type="scientific">Winslowiella toletana</name>
    <dbReference type="NCBI Taxonomy" id="92490"/>
    <lineage>
        <taxon>Bacteria</taxon>
        <taxon>Pseudomonadati</taxon>
        <taxon>Pseudomonadota</taxon>
        <taxon>Gammaproteobacteria</taxon>
        <taxon>Enterobacterales</taxon>
        <taxon>Erwiniaceae</taxon>
        <taxon>Winslowiella</taxon>
    </lineage>
</organism>
<feature type="compositionally biased region" description="Basic and acidic residues" evidence="1">
    <location>
        <begin position="207"/>
        <end position="218"/>
    </location>
</feature>
<evidence type="ECO:0000313" key="4">
    <source>
        <dbReference type="Proteomes" id="UP001195624"/>
    </source>
</evidence>
<dbReference type="InterPro" id="IPR058406">
    <property type="entry name" value="DUF8093"/>
</dbReference>
<evidence type="ECO:0000313" key="3">
    <source>
        <dbReference type="EMBL" id="MBP2166983.1"/>
    </source>
</evidence>
<proteinExistence type="predicted"/>
<dbReference type="Pfam" id="PF26362">
    <property type="entry name" value="DUF8093"/>
    <property type="match status" value="1"/>
</dbReference>
<evidence type="ECO:0000256" key="1">
    <source>
        <dbReference type="SAM" id="MobiDB-lite"/>
    </source>
</evidence>
<dbReference type="EMBL" id="JAGGMQ010000001">
    <property type="protein sequence ID" value="MBP2166983.1"/>
    <property type="molecule type" value="Genomic_DNA"/>
</dbReference>
<reference evidence="4" key="2">
    <citation type="submission" date="2023-07" db="EMBL/GenBank/DDBJ databases">
        <title>Genome mining of underrepresented organisms for secondary metabolites.</title>
        <authorList>
            <person name="D'Agostino P.M."/>
        </authorList>
    </citation>
    <scope>NUCLEOTIDE SEQUENCE [LARGE SCALE GENOMIC DNA]</scope>
    <source>
        <strain evidence="4">WS4403</strain>
    </source>
</reference>
<reference evidence="3 4" key="1">
    <citation type="submission" date="2021-03" db="EMBL/GenBank/DDBJ databases">
        <authorList>
            <person name="D'Agostino P."/>
            <person name="Huntemann M."/>
            <person name="Clum A."/>
            <person name="Spunde A."/>
            <person name="Palaniappan K."/>
            <person name="Ritter S."/>
            <person name="Mikhailova N."/>
            <person name="Chen I.-M."/>
            <person name="Stamatis D."/>
            <person name="Reddy T."/>
            <person name="O'Malley R."/>
            <person name="Daum C."/>
            <person name="Shapiro N."/>
            <person name="Ivanova N."/>
            <person name="Kyrpides N."/>
            <person name="Woyke T."/>
        </authorList>
    </citation>
    <scope>NUCLEOTIDE SEQUENCE [LARGE SCALE GENOMIC DNA]</scope>
    <source>
        <strain evidence="3 4">WS4403</strain>
    </source>
</reference>
<dbReference type="InterPro" id="IPR052947">
    <property type="entry name" value="T6SS_Hcp1_domain"/>
</dbReference>
<feature type="domain" description="DUF8093" evidence="2">
    <location>
        <begin position="9"/>
        <end position="59"/>
    </location>
</feature>
<keyword evidence="4" id="KW-1185">Reference proteome</keyword>
<dbReference type="Proteomes" id="UP001195624">
    <property type="component" value="Unassembled WGS sequence"/>
</dbReference>
<name>A0ABS4P2V6_9GAMM</name>
<feature type="region of interest" description="Disordered" evidence="1">
    <location>
        <begin position="165"/>
        <end position="251"/>
    </location>
</feature>
<protein>
    <recommendedName>
        <fullName evidence="2">DUF8093 domain-containing protein</fullName>
    </recommendedName>
</protein>
<dbReference type="PANTHER" id="PTHR34319">
    <property type="entry name" value="MAJOR EXPORTED PROTEIN"/>
    <property type="match status" value="1"/>
</dbReference>
<gene>
    <name evidence="3" type="ORF">J2125_000175</name>
</gene>
<sequence length="251" mass="28056">MLDRKNLPGQLFYIDDKGELICRDIFAFRFSGWETILREYRKSVACRDYRQRGAKPRATEVILFGFSQVKASDTFAQEVKKPQTYDMINSKMAGRLLAAGGIYNQNPEMFADTARKLGGEAAQGFDQVLNEQTSGTIFTASAIIFGTKGAAGFGKYRPARSLPRDKFGNPQPDTDIPHTQLGTKSGRRGDYTQAREWGYDSQNSLVPRRDIDFTDHGRPGNHPNPHQHDYIANPIGGALQHGPAKKLEMPK</sequence>
<accession>A0ABS4P2V6</accession>
<dbReference type="PANTHER" id="PTHR34319:SF7">
    <property type="entry name" value="HNH ENDONUCLEASE DOMAIN-CONTAINING PROTEIN"/>
    <property type="match status" value="1"/>
</dbReference>
<comment type="caution">
    <text evidence="3">The sequence shown here is derived from an EMBL/GenBank/DDBJ whole genome shotgun (WGS) entry which is preliminary data.</text>
</comment>
<dbReference type="RefSeq" id="WP_017799778.1">
    <property type="nucleotide sequence ID" value="NZ_JAGGMQ010000001.1"/>
</dbReference>
<evidence type="ECO:0000259" key="2">
    <source>
        <dbReference type="Pfam" id="PF26362"/>
    </source>
</evidence>